<dbReference type="InParanoid" id="B3RJB6"/>
<evidence type="ECO:0000256" key="5">
    <source>
        <dbReference type="ARBA" id="ARBA00022832"/>
    </source>
</evidence>
<evidence type="ECO:0000256" key="10">
    <source>
        <dbReference type="RuleBase" id="RU361115"/>
    </source>
</evidence>
<feature type="transmembrane region" description="Helical" evidence="10">
    <location>
        <begin position="42"/>
        <end position="61"/>
    </location>
</feature>
<dbReference type="AlphaFoldDB" id="B3RJB6"/>
<evidence type="ECO:0000313" key="11">
    <source>
        <dbReference type="EMBL" id="EDV28504.1"/>
    </source>
</evidence>
<feature type="non-terminal residue" evidence="11">
    <location>
        <position position="1"/>
    </location>
</feature>
<evidence type="ECO:0000256" key="3">
    <source>
        <dbReference type="ARBA" id="ARBA00022679"/>
    </source>
</evidence>
<comment type="catalytic activity">
    <reaction evidence="10">
        <text>a very-long-chain acyl-CoA + malonyl-CoA + H(+) = a very-long-chain 3-oxoacyl-CoA + CO2 + CoA</text>
        <dbReference type="Rhea" id="RHEA:32727"/>
        <dbReference type="ChEBI" id="CHEBI:15378"/>
        <dbReference type="ChEBI" id="CHEBI:16526"/>
        <dbReference type="ChEBI" id="CHEBI:57287"/>
        <dbReference type="ChEBI" id="CHEBI:57384"/>
        <dbReference type="ChEBI" id="CHEBI:90725"/>
        <dbReference type="ChEBI" id="CHEBI:90736"/>
        <dbReference type="EC" id="2.3.1.199"/>
    </reaction>
</comment>
<dbReference type="InterPro" id="IPR030457">
    <property type="entry name" value="ELO_CS"/>
</dbReference>
<feature type="transmembrane region" description="Helical" evidence="10">
    <location>
        <begin position="205"/>
        <end position="222"/>
    </location>
</feature>
<dbReference type="FunCoup" id="B3RJB6">
    <property type="interactions" value="947"/>
</dbReference>
<dbReference type="RefSeq" id="XP_002107706.1">
    <property type="nucleotide sequence ID" value="XM_002107670.1"/>
</dbReference>
<feature type="transmembrane region" description="Helical" evidence="10">
    <location>
        <begin position="134"/>
        <end position="153"/>
    </location>
</feature>
<feature type="transmembrane region" description="Helical" evidence="10">
    <location>
        <begin position="174"/>
        <end position="193"/>
    </location>
</feature>
<dbReference type="EMBL" id="DS985241">
    <property type="protein sequence ID" value="EDV28504.1"/>
    <property type="molecule type" value="Genomic_DNA"/>
</dbReference>
<dbReference type="GO" id="GO:0019367">
    <property type="term" value="P:fatty acid elongation, saturated fatty acid"/>
    <property type="evidence" value="ECO:0000318"/>
    <property type="project" value="GO_Central"/>
</dbReference>
<keyword evidence="8 10" id="KW-0472">Membrane</keyword>
<dbReference type="InterPro" id="IPR002076">
    <property type="entry name" value="ELO_fam"/>
</dbReference>
<keyword evidence="7 10" id="KW-0443">Lipid metabolism</keyword>
<keyword evidence="5 10" id="KW-0276">Fatty acid metabolism</keyword>
<evidence type="ECO:0000256" key="1">
    <source>
        <dbReference type="ARBA" id="ARBA00004141"/>
    </source>
</evidence>
<dbReference type="STRING" id="10228.B3RJB6"/>
<feature type="transmembrane region" description="Helical" evidence="10">
    <location>
        <begin position="12"/>
        <end position="30"/>
    </location>
</feature>
<dbReference type="PANTHER" id="PTHR11157:SF126">
    <property type="entry name" value="ELONGATION OF VERY LONG CHAIN FATTY ACIDS PROTEIN"/>
    <property type="match status" value="1"/>
</dbReference>
<accession>B3RJB6</accession>
<dbReference type="PANTHER" id="PTHR11157">
    <property type="entry name" value="FATTY ACID ACYL TRANSFERASE-RELATED"/>
    <property type="match status" value="1"/>
</dbReference>
<dbReference type="CTD" id="6749717"/>
<dbReference type="GO" id="GO:0005789">
    <property type="term" value="C:endoplasmic reticulum membrane"/>
    <property type="evidence" value="ECO:0000318"/>
    <property type="project" value="GO_Central"/>
</dbReference>
<keyword evidence="2 10" id="KW-0444">Lipid biosynthesis</keyword>
<evidence type="ECO:0000256" key="6">
    <source>
        <dbReference type="ARBA" id="ARBA00022989"/>
    </source>
</evidence>
<dbReference type="PROSITE" id="PS01188">
    <property type="entry name" value="ELO"/>
    <property type="match status" value="1"/>
</dbReference>
<sequence length="233" mass="28104">DPRVKNWPLMESLTPTLIISCLYLLVVYVGPKIMRSREALNLNRIMIIYNFCIVLLSFHMFRKVSLLLQYTACNSVKKIYMAEILWLYYFSKIIELLDTIFFILRKKESQITFLHVYHHASMMILWWLNVKWGAAFFGPLCNSLIHVFMYLYYGLSALGPKYRKYTWWKKYMTTMQLTQFVIVIIHTILGLVYVGDCSYPTWMKWLLFFYMNSLLVLFMNFYRKAYQKKPKQQ</sequence>
<evidence type="ECO:0000256" key="9">
    <source>
        <dbReference type="ARBA" id="ARBA00023160"/>
    </source>
</evidence>
<dbReference type="GO" id="GO:0034626">
    <property type="term" value="P:fatty acid elongation, polyunsaturated fatty acid"/>
    <property type="evidence" value="ECO:0000318"/>
    <property type="project" value="GO_Central"/>
</dbReference>
<gene>
    <name evidence="11" type="ORF">TRIADDRAFT_19695</name>
</gene>
<dbReference type="GO" id="GO:0034625">
    <property type="term" value="P:fatty acid elongation, monounsaturated fatty acid"/>
    <property type="evidence" value="ECO:0000318"/>
    <property type="project" value="GO_Central"/>
</dbReference>
<name>B3RJB6_TRIAD</name>
<reference evidence="11 12" key="1">
    <citation type="journal article" date="2008" name="Nature">
        <title>The Trichoplax genome and the nature of placozoans.</title>
        <authorList>
            <person name="Srivastava M."/>
            <person name="Begovic E."/>
            <person name="Chapman J."/>
            <person name="Putnam N.H."/>
            <person name="Hellsten U."/>
            <person name="Kawashima T."/>
            <person name="Kuo A."/>
            <person name="Mitros T."/>
            <person name="Salamov A."/>
            <person name="Carpenter M.L."/>
            <person name="Signorovitch A.Y."/>
            <person name="Moreno M.A."/>
            <person name="Kamm K."/>
            <person name="Grimwood J."/>
            <person name="Schmutz J."/>
            <person name="Shapiro H."/>
            <person name="Grigoriev I.V."/>
            <person name="Buss L.W."/>
            <person name="Schierwater B."/>
            <person name="Dellaporta S.L."/>
            <person name="Rokhsar D.S."/>
        </authorList>
    </citation>
    <scope>NUCLEOTIDE SEQUENCE [LARGE SCALE GENOMIC DNA]</scope>
    <source>
        <strain evidence="11 12">Grell-BS-1999</strain>
    </source>
</reference>
<organism evidence="11 12">
    <name type="scientific">Trichoplax adhaerens</name>
    <name type="common">Trichoplax reptans</name>
    <dbReference type="NCBI Taxonomy" id="10228"/>
    <lineage>
        <taxon>Eukaryota</taxon>
        <taxon>Metazoa</taxon>
        <taxon>Placozoa</taxon>
        <taxon>Uniplacotomia</taxon>
        <taxon>Trichoplacea</taxon>
        <taxon>Trichoplacidae</taxon>
        <taxon>Trichoplax</taxon>
    </lineage>
</organism>
<dbReference type="OrthoDB" id="434092at2759"/>
<dbReference type="EC" id="2.3.1.199" evidence="10"/>
<keyword evidence="6 10" id="KW-1133">Transmembrane helix</keyword>
<dbReference type="GO" id="GO:0009922">
    <property type="term" value="F:fatty acid elongase activity"/>
    <property type="evidence" value="ECO:0000318"/>
    <property type="project" value="GO_Central"/>
</dbReference>
<feature type="transmembrane region" description="Helical" evidence="10">
    <location>
        <begin position="86"/>
        <end position="104"/>
    </location>
</feature>
<dbReference type="GO" id="GO:0042761">
    <property type="term" value="P:very long-chain fatty acid biosynthetic process"/>
    <property type="evidence" value="ECO:0000318"/>
    <property type="project" value="GO_Central"/>
</dbReference>
<feature type="transmembrane region" description="Helical" evidence="10">
    <location>
        <begin position="111"/>
        <end position="128"/>
    </location>
</feature>
<evidence type="ECO:0000256" key="4">
    <source>
        <dbReference type="ARBA" id="ARBA00022692"/>
    </source>
</evidence>
<evidence type="ECO:0000256" key="8">
    <source>
        <dbReference type="ARBA" id="ARBA00023136"/>
    </source>
</evidence>
<dbReference type="KEGG" id="tad:TRIADDRAFT_19695"/>
<comment type="similarity">
    <text evidence="10">Belongs to the ELO family.</text>
</comment>
<protein>
    <recommendedName>
        <fullName evidence="10">Elongation of very long chain fatty acids protein</fullName>
        <ecNumber evidence="10">2.3.1.199</ecNumber>
    </recommendedName>
    <alternativeName>
        <fullName evidence="10">Very-long-chain 3-oxoacyl-CoA synthase</fullName>
    </alternativeName>
</protein>
<keyword evidence="4 10" id="KW-0812">Transmembrane</keyword>
<dbReference type="HOGENOM" id="CLU_048483_0_1_1"/>
<evidence type="ECO:0000256" key="7">
    <source>
        <dbReference type="ARBA" id="ARBA00023098"/>
    </source>
</evidence>
<evidence type="ECO:0000313" key="12">
    <source>
        <dbReference type="Proteomes" id="UP000009022"/>
    </source>
</evidence>
<keyword evidence="9 10" id="KW-0275">Fatty acid biosynthesis</keyword>
<dbReference type="Proteomes" id="UP000009022">
    <property type="component" value="Unassembled WGS sequence"/>
</dbReference>
<dbReference type="OMA" id="CNTRISF"/>
<dbReference type="PhylomeDB" id="B3RJB6"/>
<dbReference type="GeneID" id="6749717"/>
<dbReference type="GO" id="GO:0030148">
    <property type="term" value="P:sphingolipid biosynthetic process"/>
    <property type="evidence" value="ECO:0000318"/>
    <property type="project" value="GO_Central"/>
</dbReference>
<dbReference type="Pfam" id="PF01151">
    <property type="entry name" value="ELO"/>
    <property type="match status" value="1"/>
</dbReference>
<proteinExistence type="inferred from homology"/>
<evidence type="ECO:0000256" key="2">
    <source>
        <dbReference type="ARBA" id="ARBA00022516"/>
    </source>
</evidence>
<keyword evidence="12" id="KW-1185">Reference proteome</keyword>
<dbReference type="eggNOG" id="KOG3071">
    <property type="taxonomic scope" value="Eukaryota"/>
</dbReference>
<comment type="subcellular location">
    <subcellularLocation>
        <location evidence="1">Membrane</location>
        <topology evidence="1">Multi-pass membrane protein</topology>
    </subcellularLocation>
</comment>
<keyword evidence="3 10" id="KW-0808">Transferase</keyword>